<dbReference type="SUPFAM" id="SSF46689">
    <property type="entry name" value="Homeodomain-like"/>
    <property type="match status" value="2"/>
</dbReference>
<evidence type="ECO:0000256" key="1">
    <source>
        <dbReference type="ARBA" id="ARBA00023015"/>
    </source>
</evidence>
<dbReference type="GO" id="GO:0008168">
    <property type="term" value="F:methyltransferase activity"/>
    <property type="evidence" value="ECO:0007669"/>
    <property type="project" value="UniProtKB-KW"/>
</dbReference>
<dbReference type="Proteomes" id="UP000254807">
    <property type="component" value="Unassembled WGS sequence"/>
</dbReference>
<dbReference type="PROSITE" id="PS01124">
    <property type="entry name" value="HTH_ARAC_FAMILY_2"/>
    <property type="match status" value="1"/>
</dbReference>
<dbReference type="Gene3D" id="1.10.10.60">
    <property type="entry name" value="Homeodomain-like"/>
    <property type="match status" value="2"/>
</dbReference>
<dbReference type="GO" id="GO:0032259">
    <property type="term" value="P:methylation"/>
    <property type="evidence" value="ECO:0007669"/>
    <property type="project" value="UniProtKB-KW"/>
</dbReference>
<reference evidence="5 6" key="1">
    <citation type="submission" date="2018-06" db="EMBL/GenBank/DDBJ databases">
        <authorList>
            <consortium name="Pathogen Informatics"/>
            <person name="Doyle S."/>
        </authorList>
    </citation>
    <scope>NUCLEOTIDE SEQUENCE [LARGE SCALE GENOMIC DNA]</scope>
    <source>
        <strain evidence="5 6">NCTC12360</strain>
    </source>
</reference>
<protein>
    <submittedName>
        <fullName evidence="5">AraC-like ligand binding domain protein</fullName>
        <ecNumber evidence="5">2.1.1.-</ecNumber>
    </submittedName>
</protein>
<dbReference type="PROSITE" id="PS00041">
    <property type="entry name" value="HTH_ARAC_FAMILY_1"/>
    <property type="match status" value="1"/>
</dbReference>
<dbReference type="SUPFAM" id="SSF51215">
    <property type="entry name" value="Regulatory protein AraC"/>
    <property type="match status" value="1"/>
</dbReference>
<proteinExistence type="predicted"/>
<dbReference type="AlphaFoldDB" id="A0A376GV03"/>
<keyword evidence="3" id="KW-0804">Transcription</keyword>
<keyword evidence="1" id="KW-0805">Transcription regulation</keyword>
<evidence type="ECO:0000313" key="6">
    <source>
        <dbReference type="Proteomes" id="UP000254807"/>
    </source>
</evidence>
<keyword evidence="2" id="KW-0238">DNA-binding</keyword>
<dbReference type="SMART" id="SM00342">
    <property type="entry name" value="HTH_ARAC"/>
    <property type="match status" value="1"/>
</dbReference>
<sequence length="268" mass="31197">MSIYFYQNNPRLPVSIESIGSQWSQDEVVRPTGYPYYHWLQTTAGQGTVLFNDQSFVLTPGTGILIFPFIPHRYHPHRDWQTNFVTLQGDLVQELLKPFGGNRYLMGQDSPLFSYSEWINQRIRDDQEKILDPLRSSSSCYHFLLALIQQQNADANEKHHLYQRYIAPILQEIETNYAHPLTVAELAEKIFVTPQYLSRLFQRFLGQSTSQFLLNYRLNRAKELLVGEPHLDIQDVAFLVGIPDASHFTALFKKKVGATPKKFRQLYR</sequence>
<dbReference type="InterPro" id="IPR018062">
    <property type="entry name" value="HTH_AraC-typ_CS"/>
</dbReference>
<dbReference type="PANTHER" id="PTHR43280">
    <property type="entry name" value="ARAC-FAMILY TRANSCRIPTIONAL REGULATOR"/>
    <property type="match status" value="1"/>
</dbReference>
<dbReference type="Gene3D" id="2.60.120.280">
    <property type="entry name" value="Regulatory protein AraC"/>
    <property type="match status" value="1"/>
</dbReference>
<dbReference type="OrthoDB" id="185320at2"/>
<dbReference type="EC" id="2.1.1.-" evidence="5"/>
<dbReference type="InterPro" id="IPR037923">
    <property type="entry name" value="HTH-like"/>
</dbReference>
<evidence type="ECO:0000256" key="2">
    <source>
        <dbReference type="ARBA" id="ARBA00023125"/>
    </source>
</evidence>
<gene>
    <name evidence="5" type="primary">adaA_2</name>
    <name evidence="5" type="ORF">NCTC12360_00292</name>
</gene>
<accession>A0A376GV03</accession>
<dbReference type="InterPro" id="IPR009057">
    <property type="entry name" value="Homeodomain-like_sf"/>
</dbReference>
<dbReference type="PANTHER" id="PTHR43280:SF2">
    <property type="entry name" value="HTH-TYPE TRANSCRIPTIONAL REGULATOR EXSA"/>
    <property type="match status" value="1"/>
</dbReference>
<evidence type="ECO:0000259" key="4">
    <source>
        <dbReference type="PROSITE" id="PS01124"/>
    </source>
</evidence>
<organism evidence="5 6">
    <name type="scientific">Enterococcus gallinarum</name>
    <dbReference type="NCBI Taxonomy" id="1353"/>
    <lineage>
        <taxon>Bacteria</taxon>
        <taxon>Bacillati</taxon>
        <taxon>Bacillota</taxon>
        <taxon>Bacilli</taxon>
        <taxon>Lactobacillales</taxon>
        <taxon>Enterococcaceae</taxon>
        <taxon>Enterococcus</taxon>
    </lineage>
</organism>
<keyword evidence="6" id="KW-1185">Reference proteome</keyword>
<dbReference type="GO" id="GO:0043565">
    <property type="term" value="F:sequence-specific DNA binding"/>
    <property type="evidence" value="ECO:0007669"/>
    <property type="project" value="InterPro"/>
</dbReference>
<name>A0A376GV03_ENTGA</name>
<feature type="domain" description="HTH araC/xylS-type" evidence="4">
    <location>
        <begin position="167"/>
        <end position="266"/>
    </location>
</feature>
<keyword evidence="5" id="KW-0808">Transferase</keyword>
<evidence type="ECO:0000256" key="3">
    <source>
        <dbReference type="ARBA" id="ARBA00023163"/>
    </source>
</evidence>
<dbReference type="InterPro" id="IPR018060">
    <property type="entry name" value="HTH_AraC"/>
</dbReference>
<dbReference type="InterPro" id="IPR003313">
    <property type="entry name" value="AraC-bd"/>
</dbReference>
<dbReference type="EMBL" id="UFYW01000001">
    <property type="protein sequence ID" value="STD81876.1"/>
    <property type="molecule type" value="Genomic_DNA"/>
</dbReference>
<dbReference type="RefSeq" id="WP_060813413.1">
    <property type="nucleotide sequence ID" value="NZ_JBHULA010000008.1"/>
</dbReference>
<dbReference type="Pfam" id="PF02311">
    <property type="entry name" value="AraC_binding"/>
    <property type="match status" value="1"/>
</dbReference>
<dbReference type="GO" id="GO:0003700">
    <property type="term" value="F:DNA-binding transcription factor activity"/>
    <property type="evidence" value="ECO:0007669"/>
    <property type="project" value="InterPro"/>
</dbReference>
<dbReference type="InterPro" id="IPR020449">
    <property type="entry name" value="Tscrpt_reg_AraC-type_HTH"/>
</dbReference>
<dbReference type="Pfam" id="PF12833">
    <property type="entry name" value="HTH_18"/>
    <property type="match status" value="1"/>
</dbReference>
<evidence type="ECO:0000313" key="5">
    <source>
        <dbReference type="EMBL" id="STD81876.1"/>
    </source>
</evidence>
<keyword evidence="5" id="KW-0489">Methyltransferase</keyword>
<dbReference type="PRINTS" id="PR00032">
    <property type="entry name" value="HTHARAC"/>
</dbReference>